<dbReference type="KEGG" id="sba:Sulba_2159"/>
<evidence type="ECO:0000256" key="4">
    <source>
        <dbReference type="ARBA" id="ARBA00022475"/>
    </source>
</evidence>
<keyword evidence="6" id="KW-0547">Nucleotide-binding</keyword>
<dbReference type="Proteomes" id="UP000006176">
    <property type="component" value="Chromosome"/>
</dbReference>
<dbReference type="InterPro" id="IPR003593">
    <property type="entry name" value="AAA+_ATPase"/>
</dbReference>
<comment type="similarity">
    <text evidence="2">Belongs to the ABC transporter superfamily.</text>
</comment>
<organism evidence="11 12">
    <name type="scientific">Sulfurospirillum barnesii (strain ATCC 700032 / DSM 10660 / SES-3)</name>
    <dbReference type="NCBI Taxonomy" id="760154"/>
    <lineage>
        <taxon>Bacteria</taxon>
        <taxon>Pseudomonadati</taxon>
        <taxon>Campylobacterota</taxon>
        <taxon>Epsilonproteobacteria</taxon>
        <taxon>Campylobacterales</taxon>
        <taxon>Sulfurospirillaceae</taxon>
        <taxon>Sulfurospirillum</taxon>
    </lineage>
</organism>
<dbReference type="OrthoDB" id="9814623at2"/>
<dbReference type="PROSITE" id="PS50893">
    <property type="entry name" value="ABC_TRANSPORTER_2"/>
    <property type="match status" value="1"/>
</dbReference>
<keyword evidence="4" id="KW-1003">Cell membrane</keyword>
<keyword evidence="9" id="KW-0472">Membrane</keyword>
<dbReference type="HOGENOM" id="CLU_000604_1_23_7"/>
<feature type="domain" description="ABC transporter" evidence="10">
    <location>
        <begin position="6"/>
        <end position="248"/>
    </location>
</feature>
<dbReference type="PATRIC" id="fig|760154.4.peg.2158"/>
<evidence type="ECO:0000259" key="10">
    <source>
        <dbReference type="PROSITE" id="PS50893"/>
    </source>
</evidence>
<protein>
    <submittedName>
        <fullName evidence="11">ABC-type dipeptide/oligopeptide/nickel transport system, ATPase component</fullName>
    </submittedName>
</protein>
<evidence type="ECO:0000256" key="1">
    <source>
        <dbReference type="ARBA" id="ARBA00004417"/>
    </source>
</evidence>
<evidence type="ECO:0000256" key="7">
    <source>
        <dbReference type="ARBA" id="ARBA00022840"/>
    </source>
</evidence>
<dbReference type="RefSeq" id="WP_014770299.1">
    <property type="nucleotide sequence ID" value="NC_018002.1"/>
</dbReference>
<evidence type="ECO:0000313" key="12">
    <source>
        <dbReference type="Proteomes" id="UP000006176"/>
    </source>
</evidence>
<dbReference type="STRING" id="760154.Sulba_2159"/>
<dbReference type="InterPro" id="IPR027417">
    <property type="entry name" value="P-loop_NTPase"/>
</dbReference>
<name>I3XZR0_SULBS</name>
<evidence type="ECO:0000256" key="3">
    <source>
        <dbReference type="ARBA" id="ARBA00022448"/>
    </source>
</evidence>
<dbReference type="SMART" id="SM00382">
    <property type="entry name" value="AAA"/>
    <property type="match status" value="1"/>
</dbReference>
<dbReference type="InterPro" id="IPR017871">
    <property type="entry name" value="ABC_transporter-like_CS"/>
</dbReference>
<dbReference type="EMBL" id="CP003333">
    <property type="protein sequence ID" value="AFL69434.1"/>
    <property type="molecule type" value="Genomic_DNA"/>
</dbReference>
<keyword evidence="7" id="KW-0067">ATP-binding</keyword>
<dbReference type="eggNOG" id="COG0444">
    <property type="taxonomic scope" value="Bacteria"/>
</dbReference>
<comment type="subcellular location">
    <subcellularLocation>
        <location evidence="1">Cell inner membrane</location>
        <topology evidence="1">Peripheral membrane protein</topology>
    </subcellularLocation>
</comment>
<dbReference type="InterPro" id="IPR050388">
    <property type="entry name" value="ABC_Ni/Peptide_Import"/>
</dbReference>
<dbReference type="GO" id="GO:0016887">
    <property type="term" value="F:ATP hydrolysis activity"/>
    <property type="evidence" value="ECO:0007669"/>
    <property type="project" value="InterPro"/>
</dbReference>
<dbReference type="Pfam" id="PF00005">
    <property type="entry name" value="ABC_tran"/>
    <property type="match status" value="1"/>
</dbReference>
<dbReference type="Gene3D" id="3.40.50.300">
    <property type="entry name" value="P-loop containing nucleotide triphosphate hydrolases"/>
    <property type="match status" value="1"/>
</dbReference>
<evidence type="ECO:0000256" key="5">
    <source>
        <dbReference type="ARBA" id="ARBA00022519"/>
    </source>
</evidence>
<reference evidence="11 12" key="1">
    <citation type="submission" date="2012-06" db="EMBL/GenBank/DDBJ databases">
        <title>Complete sequence of Sulfurospirillum barnesii SES-3.</title>
        <authorList>
            <consortium name="US DOE Joint Genome Institute"/>
            <person name="Lucas S."/>
            <person name="Han J."/>
            <person name="Lapidus A."/>
            <person name="Cheng J.-F."/>
            <person name="Goodwin L."/>
            <person name="Pitluck S."/>
            <person name="Peters L."/>
            <person name="Ovchinnikova G."/>
            <person name="Lu M."/>
            <person name="Detter J.C."/>
            <person name="Han C."/>
            <person name="Tapia R."/>
            <person name="Land M."/>
            <person name="Hauser L."/>
            <person name="Kyrpides N."/>
            <person name="Ivanova N."/>
            <person name="Pagani I."/>
            <person name="Stolz J."/>
            <person name="Arkin A."/>
            <person name="Dehal P."/>
            <person name="Oremland R."/>
            <person name="Saltikov C."/>
            <person name="Basu P."/>
            <person name="Hollibaugh J."/>
            <person name="Newman D."/>
            <person name="Stolyar S."/>
            <person name="Hazen T."/>
            <person name="Woyke T."/>
        </authorList>
    </citation>
    <scope>NUCLEOTIDE SEQUENCE [LARGE SCALE GENOMIC DNA]</scope>
    <source>
        <strain evidence="12">ATCC 700032 / DSM 10660 / SES-3</strain>
    </source>
</reference>
<accession>I3XZR0</accession>
<keyword evidence="3" id="KW-0813">Transport</keyword>
<dbReference type="PANTHER" id="PTHR43297">
    <property type="entry name" value="OLIGOPEPTIDE TRANSPORT ATP-BINDING PROTEIN APPD"/>
    <property type="match status" value="1"/>
</dbReference>
<dbReference type="GO" id="GO:0005524">
    <property type="term" value="F:ATP binding"/>
    <property type="evidence" value="ECO:0007669"/>
    <property type="project" value="UniProtKB-KW"/>
</dbReference>
<evidence type="ECO:0000313" key="11">
    <source>
        <dbReference type="EMBL" id="AFL69434.1"/>
    </source>
</evidence>
<sequence>MSFLVVEHVSITDRRSQNILVKDVSFVLELGEVLGIIGESGSGKSLTCKALLGLNPNYLVTAGSIQLDKEELVGKSEGAWQAIRGRSIAMVFQDGMNAFNPMVRIGAQMVESLHERLSALEAKKTTLMWFEKMGLCEPERVFNAYPHALSGGMLQRVMIALALAQETRLIIADEPTSALDVIHQRAIMDLFASLKDNKRSLMIVSHDLAIVASLADKVLVMKEGEGVEFASAPTLFRAPKHAYSRYLLQTRKALIQRYEACVR</sequence>
<keyword evidence="8" id="KW-1278">Translocase</keyword>
<evidence type="ECO:0000256" key="9">
    <source>
        <dbReference type="ARBA" id="ARBA00023136"/>
    </source>
</evidence>
<dbReference type="InterPro" id="IPR003439">
    <property type="entry name" value="ABC_transporter-like_ATP-bd"/>
</dbReference>
<evidence type="ECO:0000256" key="6">
    <source>
        <dbReference type="ARBA" id="ARBA00022741"/>
    </source>
</evidence>
<dbReference type="CDD" id="cd03257">
    <property type="entry name" value="ABC_NikE_OppD_transporters"/>
    <property type="match status" value="1"/>
</dbReference>
<dbReference type="GO" id="GO:0005886">
    <property type="term" value="C:plasma membrane"/>
    <property type="evidence" value="ECO:0007669"/>
    <property type="project" value="UniProtKB-SubCell"/>
</dbReference>
<keyword evidence="12" id="KW-1185">Reference proteome</keyword>
<proteinExistence type="inferred from homology"/>
<dbReference type="AlphaFoldDB" id="I3XZR0"/>
<keyword evidence="5" id="KW-0997">Cell inner membrane</keyword>
<evidence type="ECO:0000256" key="2">
    <source>
        <dbReference type="ARBA" id="ARBA00005417"/>
    </source>
</evidence>
<evidence type="ECO:0000256" key="8">
    <source>
        <dbReference type="ARBA" id="ARBA00022967"/>
    </source>
</evidence>
<dbReference type="SUPFAM" id="SSF52540">
    <property type="entry name" value="P-loop containing nucleoside triphosphate hydrolases"/>
    <property type="match status" value="1"/>
</dbReference>
<dbReference type="PANTHER" id="PTHR43297:SF14">
    <property type="entry name" value="ATPASE AAA-TYPE CORE DOMAIN-CONTAINING PROTEIN"/>
    <property type="match status" value="1"/>
</dbReference>
<dbReference type="PROSITE" id="PS00211">
    <property type="entry name" value="ABC_TRANSPORTER_1"/>
    <property type="match status" value="1"/>
</dbReference>
<gene>
    <name evidence="11" type="ordered locus">Sulba_2159</name>
</gene>